<evidence type="ECO:0000313" key="1">
    <source>
        <dbReference type="EMBL" id="QQP10608.1"/>
    </source>
</evidence>
<dbReference type="Proteomes" id="UP000596049">
    <property type="component" value="Chromosome"/>
</dbReference>
<dbReference type="EMBL" id="CP067341">
    <property type="protein sequence ID" value="QQP10608.1"/>
    <property type="molecule type" value="Genomic_DNA"/>
</dbReference>
<accession>A0ABX7ANX2</accession>
<evidence type="ECO:0000313" key="2">
    <source>
        <dbReference type="Proteomes" id="UP000596049"/>
    </source>
</evidence>
<evidence type="ECO:0008006" key="3">
    <source>
        <dbReference type="Google" id="ProtNLM"/>
    </source>
</evidence>
<name>A0ABX7ANX2_9BACI</name>
<sequence length="79" mass="9476">MEFKNYLMQEYNISESSAKDYVGRFNGIINRGLYNGEDKMTNTLKEAIEKEFPNSKNHYFLTLERYIKYKKENKLKAHV</sequence>
<gene>
    <name evidence="1" type="ORF">FJQ98_15195</name>
</gene>
<organism evidence="1 2">
    <name type="scientific">Lysinibacillus agricola</name>
    <dbReference type="NCBI Taxonomy" id="2590012"/>
    <lineage>
        <taxon>Bacteria</taxon>
        <taxon>Bacillati</taxon>
        <taxon>Bacillota</taxon>
        <taxon>Bacilli</taxon>
        <taxon>Bacillales</taxon>
        <taxon>Bacillaceae</taxon>
        <taxon>Lysinibacillus</taxon>
    </lineage>
</organism>
<reference evidence="1 2" key="1">
    <citation type="submission" date="2020-01" db="EMBL/GenBank/DDBJ databases">
        <authorList>
            <person name="Liu G."/>
            <person name="Liu B."/>
        </authorList>
    </citation>
    <scope>NUCLEOTIDE SEQUENCE [LARGE SCALE GENOMIC DNA]</scope>
    <source>
        <strain evidence="1 2">FJAT-51161</strain>
    </source>
</reference>
<keyword evidence="2" id="KW-1185">Reference proteome</keyword>
<dbReference type="RefSeq" id="WP_053597257.1">
    <property type="nucleotide sequence ID" value="NZ_CP067341.1"/>
</dbReference>
<protein>
    <recommendedName>
        <fullName evidence="3">Core-binding (CB) domain-containing protein</fullName>
    </recommendedName>
</protein>
<proteinExistence type="predicted"/>